<dbReference type="AlphaFoldDB" id="A0A2V2YNL2"/>
<dbReference type="PROSITE" id="PS50977">
    <property type="entry name" value="HTH_TETR_2"/>
    <property type="match status" value="1"/>
</dbReference>
<dbReference type="PROSITE" id="PS01081">
    <property type="entry name" value="HTH_TETR_1"/>
    <property type="match status" value="1"/>
</dbReference>
<dbReference type="Gene3D" id="1.10.10.60">
    <property type="entry name" value="Homeodomain-like"/>
    <property type="match status" value="1"/>
</dbReference>
<evidence type="ECO:0000256" key="2">
    <source>
        <dbReference type="PROSITE-ProRule" id="PRU00335"/>
    </source>
</evidence>
<dbReference type="OrthoDB" id="9812484at2"/>
<name>A0A2V2YNL2_9BACL</name>
<dbReference type="EMBL" id="QGTQ01000022">
    <property type="protein sequence ID" value="PWV97356.1"/>
    <property type="molecule type" value="Genomic_DNA"/>
</dbReference>
<dbReference type="GO" id="GO:0006355">
    <property type="term" value="P:regulation of DNA-templated transcription"/>
    <property type="evidence" value="ECO:0007669"/>
    <property type="project" value="UniProtKB-ARBA"/>
</dbReference>
<sequence>MAEKKTVDRKALIVEAAAKSFTMFGYKATTMELVAKLAGVGKGTIYTFFATKEELFGEIIRRLTSEMRAVVVGRIVENRSFFDNLTDVMYGVLQFRETHELVVKLTQEEREVGTSAVSEGLGALEDAVIGFIEREIRAAQQKGELRDVNPSITAFMMIRVYLALAAEWSRRHAPLSKDEVAEQLTGLFQHGICAKG</sequence>
<dbReference type="Pfam" id="PF00440">
    <property type="entry name" value="TetR_N"/>
    <property type="match status" value="1"/>
</dbReference>
<dbReference type="InterPro" id="IPR036271">
    <property type="entry name" value="Tet_transcr_reg_TetR-rel_C_sf"/>
</dbReference>
<reference evidence="4 5" key="1">
    <citation type="submission" date="2018-05" db="EMBL/GenBank/DDBJ databases">
        <title>Genomic Encyclopedia of Type Strains, Phase III (KMG-III): the genomes of soil and plant-associated and newly described type strains.</title>
        <authorList>
            <person name="Whitman W."/>
        </authorList>
    </citation>
    <scope>NUCLEOTIDE SEQUENCE [LARGE SCALE GENOMIC DNA]</scope>
    <source>
        <strain evidence="4 5">CECT 5696</strain>
    </source>
</reference>
<dbReference type="GO" id="GO:0003677">
    <property type="term" value="F:DNA binding"/>
    <property type="evidence" value="ECO:0007669"/>
    <property type="project" value="UniProtKB-UniRule"/>
</dbReference>
<dbReference type="InterPro" id="IPR001647">
    <property type="entry name" value="HTH_TetR"/>
</dbReference>
<feature type="DNA-binding region" description="H-T-H motif" evidence="2">
    <location>
        <begin position="30"/>
        <end position="49"/>
    </location>
</feature>
<dbReference type="InterPro" id="IPR041490">
    <property type="entry name" value="KstR2_TetR_C"/>
</dbReference>
<keyword evidence="5" id="KW-1185">Reference proteome</keyword>
<dbReference type="InterPro" id="IPR023772">
    <property type="entry name" value="DNA-bd_HTH_TetR-type_CS"/>
</dbReference>
<dbReference type="PANTHER" id="PTHR30055:SF232">
    <property type="entry name" value="TRANSCRIPTIONAL REGULATOR, TETR FAMILY"/>
    <property type="match status" value="1"/>
</dbReference>
<dbReference type="SUPFAM" id="SSF48498">
    <property type="entry name" value="Tetracyclin repressor-like, C-terminal domain"/>
    <property type="match status" value="1"/>
</dbReference>
<dbReference type="InterPro" id="IPR050109">
    <property type="entry name" value="HTH-type_TetR-like_transc_reg"/>
</dbReference>
<feature type="domain" description="HTH tetR-type" evidence="3">
    <location>
        <begin position="7"/>
        <end position="67"/>
    </location>
</feature>
<dbReference type="Gene3D" id="1.10.357.10">
    <property type="entry name" value="Tetracycline Repressor, domain 2"/>
    <property type="match status" value="1"/>
</dbReference>
<keyword evidence="1 2" id="KW-0238">DNA-binding</keyword>
<proteinExistence type="predicted"/>
<dbReference type="PRINTS" id="PR00455">
    <property type="entry name" value="HTHTETR"/>
</dbReference>
<protein>
    <submittedName>
        <fullName evidence="4">TetR family transcriptional regulator</fullName>
    </submittedName>
</protein>
<comment type="caution">
    <text evidence="4">The sequence shown here is derived from an EMBL/GenBank/DDBJ whole genome shotgun (WGS) entry which is preliminary data.</text>
</comment>
<accession>A0A2V2YNL2</accession>
<dbReference type="RefSeq" id="WP_110046078.1">
    <property type="nucleotide sequence ID" value="NZ_CP054613.1"/>
</dbReference>
<gene>
    <name evidence="4" type="ORF">DFQ01_12287</name>
</gene>
<dbReference type="Proteomes" id="UP000246635">
    <property type="component" value="Unassembled WGS sequence"/>
</dbReference>
<organism evidence="4 5">
    <name type="scientific">Paenibacillus cellulosilyticus</name>
    <dbReference type="NCBI Taxonomy" id="375489"/>
    <lineage>
        <taxon>Bacteria</taxon>
        <taxon>Bacillati</taxon>
        <taxon>Bacillota</taxon>
        <taxon>Bacilli</taxon>
        <taxon>Bacillales</taxon>
        <taxon>Paenibacillaceae</taxon>
        <taxon>Paenibacillus</taxon>
    </lineage>
</organism>
<dbReference type="SUPFAM" id="SSF46689">
    <property type="entry name" value="Homeodomain-like"/>
    <property type="match status" value="1"/>
</dbReference>
<dbReference type="InterPro" id="IPR009057">
    <property type="entry name" value="Homeodomain-like_sf"/>
</dbReference>
<evidence type="ECO:0000259" key="3">
    <source>
        <dbReference type="PROSITE" id="PS50977"/>
    </source>
</evidence>
<evidence type="ECO:0000313" key="4">
    <source>
        <dbReference type="EMBL" id="PWV97356.1"/>
    </source>
</evidence>
<dbReference type="Pfam" id="PF17932">
    <property type="entry name" value="TetR_C_24"/>
    <property type="match status" value="1"/>
</dbReference>
<evidence type="ECO:0000256" key="1">
    <source>
        <dbReference type="ARBA" id="ARBA00023125"/>
    </source>
</evidence>
<dbReference type="PANTHER" id="PTHR30055">
    <property type="entry name" value="HTH-TYPE TRANSCRIPTIONAL REGULATOR RUTR"/>
    <property type="match status" value="1"/>
</dbReference>
<evidence type="ECO:0000313" key="5">
    <source>
        <dbReference type="Proteomes" id="UP000246635"/>
    </source>
</evidence>